<comment type="caution">
    <text evidence="2">The sequence shown here is derived from an EMBL/GenBank/DDBJ whole genome shotgun (WGS) entry which is preliminary data.</text>
</comment>
<dbReference type="EMBL" id="MCGQ01000029">
    <property type="protein sequence ID" value="OXY91479.1"/>
    <property type="molecule type" value="Genomic_DNA"/>
</dbReference>
<name>A0A233S7D6_STRDA</name>
<proteinExistence type="predicted"/>
<feature type="signal peptide" evidence="1">
    <location>
        <begin position="1"/>
        <end position="32"/>
    </location>
</feature>
<dbReference type="Gene3D" id="2.30.30.40">
    <property type="entry name" value="SH3 Domains"/>
    <property type="match status" value="1"/>
</dbReference>
<accession>A0A233S7D6</accession>
<evidence type="ECO:0000313" key="2">
    <source>
        <dbReference type="EMBL" id="OXY91479.1"/>
    </source>
</evidence>
<dbReference type="Proteomes" id="UP000215483">
    <property type="component" value="Unassembled WGS sequence"/>
</dbReference>
<protein>
    <recommendedName>
        <fullName evidence="4">SH3b domain-containing protein</fullName>
    </recommendedName>
</protein>
<evidence type="ECO:0000256" key="1">
    <source>
        <dbReference type="SAM" id="SignalP"/>
    </source>
</evidence>
<evidence type="ECO:0000313" key="3">
    <source>
        <dbReference type="Proteomes" id="UP000215483"/>
    </source>
</evidence>
<gene>
    <name evidence="2" type="ORF">BEK98_29835</name>
</gene>
<evidence type="ECO:0008006" key="4">
    <source>
        <dbReference type="Google" id="ProtNLM"/>
    </source>
</evidence>
<reference evidence="2 3" key="1">
    <citation type="submission" date="2016-07" db="EMBL/GenBank/DDBJ databases">
        <title>Draft genome of Streptomyces diastatochromogenes.</title>
        <authorList>
            <person name="Podduturi R."/>
            <person name="Lukassen M.B."/>
            <person name="Clausen N."/>
            <person name="Nielsen J.L."/>
            <person name="Jorgensen N.O."/>
        </authorList>
    </citation>
    <scope>NUCLEOTIDE SEQUENCE [LARGE SCALE GENOMIC DNA]</scope>
    <source>
        <strain evidence="2 3">DSM 40608</strain>
    </source>
</reference>
<dbReference type="AlphaFoldDB" id="A0A233S7D6"/>
<organism evidence="2 3">
    <name type="scientific">Streptomyces diastatochromogenes</name>
    <dbReference type="NCBI Taxonomy" id="42236"/>
    <lineage>
        <taxon>Bacteria</taxon>
        <taxon>Bacillati</taxon>
        <taxon>Actinomycetota</taxon>
        <taxon>Actinomycetes</taxon>
        <taxon>Kitasatosporales</taxon>
        <taxon>Streptomycetaceae</taxon>
        <taxon>Streptomyces</taxon>
    </lineage>
</organism>
<keyword evidence="1" id="KW-0732">Signal</keyword>
<feature type="chain" id="PRO_5012285646" description="SH3b domain-containing protein" evidence="1">
    <location>
        <begin position="33"/>
        <end position="122"/>
    </location>
</feature>
<sequence>MHLSLKAATVTASLIGATAFAIAPAGASPAQATTKTASAAAFSCHVYNTSGSELNVRSGAGTTYSVIGTIAAKGKLPCGSLGEGSVNRQRYKACGITSTEWMTVRINGHDGWVAVTCVALGV</sequence>
<keyword evidence="3" id="KW-1185">Reference proteome</keyword>